<evidence type="ECO:0000313" key="1">
    <source>
        <dbReference type="EMBL" id="MFF0542356.1"/>
    </source>
</evidence>
<reference evidence="1 2" key="1">
    <citation type="submission" date="2024-10" db="EMBL/GenBank/DDBJ databases">
        <title>The Natural Products Discovery Center: Release of the First 8490 Sequenced Strains for Exploring Actinobacteria Biosynthetic Diversity.</title>
        <authorList>
            <person name="Kalkreuter E."/>
            <person name="Kautsar S.A."/>
            <person name="Yang D."/>
            <person name="Bader C.D."/>
            <person name="Teijaro C.N."/>
            <person name="Fluegel L."/>
            <person name="Davis C.M."/>
            <person name="Simpson J.R."/>
            <person name="Lauterbach L."/>
            <person name="Steele A.D."/>
            <person name="Gui C."/>
            <person name="Meng S."/>
            <person name="Li G."/>
            <person name="Viehrig K."/>
            <person name="Ye F."/>
            <person name="Su P."/>
            <person name="Kiefer A.F."/>
            <person name="Nichols A."/>
            <person name="Cepeda A.J."/>
            <person name="Yan W."/>
            <person name="Fan B."/>
            <person name="Jiang Y."/>
            <person name="Adhikari A."/>
            <person name="Zheng C.-J."/>
            <person name="Schuster L."/>
            <person name="Cowan T.M."/>
            <person name="Smanski M.J."/>
            <person name="Chevrette M.G."/>
            <person name="De Carvalho L.P.S."/>
            <person name="Shen B."/>
        </authorList>
    </citation>
    <scope>NUCLEOTIDE SEQUENCE [LARGE SCALE GENOMIC DNA]</scope>
    <source>
        <strain evidence="1 2">NPDC004045</strain>
    </source>
</reference>
<name>A0ABW6PIY6_9NOCA</name>
<gene>
    <name evidence="1" type="ORF">ACFYTF_05915</name>
</gene>
<sequence length="88" mass="8643">MFRVVADGDLGVVRSVTDRDLGGAVTVGGVMTVGAVGIRGVVGGVGGSDVGPVVDEVVGTVGAASAGSVTDEVMARCAAVISRRERAW</sequence>
<proteinExistence type="predicted"/>
<dbReference type="RefSeq" id="WP_387699284.1">
    <property type="nucleotide sequence ID" value="NZ_JBIAMX010000002.1"/>
</dbReference>
<organism evidence="1 2">
    <name type="scientific">Nocardia thailandica</name>
    <dbReference type="NCBI Taxonomy" id="257275"/>
    <lineage>
        <taxon>Bacteria</taxon>
        <taxon>Bacillati</taxon>
        <taxon>Actinomycetota</taxon>
        <taxon>Actinomycetes</taxon>
        <taxon>Mycobacteriales</taxon>
        <taxon>Nocardiaceae</taxon>
        <taxon>Nocardia</taxon>
    </lineage>
</organism>
<evidence type="ECO:0000313" key="2">
    <source>
        <dbReference type="Proteomes" id="UP001601444"/>
    </source>
</evidence>
<dbReference type="Proteomes" id="UP001601444">
    <property type="component" value="Unassembled WGS sequence"/>
</dbReference>
<dbReference type="EMBL" id="JBIAMX010000002">
    <property type="protein sequence ID" value="MFF0542356.1"/>
    <property type="molecule type" value="Genomic_DNA"/>
</dbReference>
<protein>
    <submittedName>
        <fullName evidence="1">Uncharacterized protein</fullName>
    </submittedName>
</protein>
<comment type="caution">
    <text evidence="1">The sequence shown here is derived from an EMBL/GenBank/DDBJ whole genome shotgun (WGS) entry which is preliminary data.</text>
</comment>
<accession>A0ABW6PIY6</accession>
<keyword evidence="2" id="KW-1185">Reference proteome</keyword>